<protein>
    <submittedName>
        <fullName evidence="3">Uncharacterized protein</fullName>
    </submittedName>
</protein>
<accession>A0A317FZY1</accession>
<reference evidence="3 4" key="1">
    <citation type="submission" date="2017-09" db="EMBL/GenBank/DDBJ databases">
        <title>High-quality draft genome sequence of Butyrivibrio fibrisolvens INBov1, isolated from cow rumen.</title>
        <authorList>
            <person name="Rodriguez Hernaez J."/>
            <person name="Rivarola M."/>
            <person name="Paniego N."/>
            <person name="Cravero S."/>
            <person name="Ceron Cucchi M."/>
            <person name="Martinez M.C."/>
        </authorList>
    </citation>
    <scope>NUCLEOTIDE SEQUENCE [LARGE SCALE GENOMIC DNA]</scope>
    <source>
        <strain evidence="3 4">INBov1</strain>
    </source>
</reference>
<evidence type="ECO:0000313" key="3">
    <source>
        <dbReference type="EMBL" id="PWT27278.1"/>
    </source>
</evidence>
<dbReference type="AlphaFoldDB" id="A0A317FZY1"/>
<keyword evidence="1" id="KW-0812">Transmembrane</keyword>
<proteinExistence type="predicted"/>
<dbReference type="Proteomes" id="UP000245488">
    <property type="component" value="Chromosome"/>
</dbReference>
<name>A0A317FZY1_BUTFI</name>
<keyword evidence="1" id="KW-1133">Transmembrane helix</keyword>
<evidence type="ECO:0000256" key="1">
    <source>
        <dbReference type="SAM" id="Phobius"/>
    </source>
</evidence>
<gene>
    <name evidence="2" type="ORF">CPT75_01635</name>
    <name evidence="3" type="ORF">CPT75_09270</name>
</gene>
<organism evidence="3 4">
    <name type="scientific">Butyrivibrio fibrisolvens</name>
    <dbReference type="NCBI Taxonomy" id="831"/>
    <lineage>
        <taxon>Bacteria</taxon>
        <taxon>Bacillati</taxon>
        <taxon>Bacillota</taxon>
        <taxon>Clostridia</taxon>
        <taxon>Lachnospirales</taxon>
        <taxon>Lachnospiraceae</taxon>
        <taxon>Butyrivibrio</taxon>
    </lineage>
</organism>
<evidence type="ECO:0000313" key="2">
    <source>
        <dbReference type="EMBL" id="PWT25689.1"/>
    </source>
</evidence>
<keyword evidence="4" id="KW-1185">Reference proteome</keyword>
<dbReference type="EMBL" id="NXNG01000005">
    <property type="protein sequence ID" value="PWT25689.1"/>
    <property type="molecule type" value="Genomic_DNA"/>
</dbReference>
<keyword evidence="1" id="KW-0472">Membrane</keyword>
<evidence type="ECO:0000313" key="4">
    <source>
        <dbReference type="Proteomes" id="UP000245488"/>
    </source>
</evidence>
<comment type="caution">
    <text evidence="3">The sequence shown here is derived from an EMBL/GenBank/DDBJ whole genome shotgun (WGS) entry which is preliminary data.</text>
</comment>
<sequence>MRGIINLKKTEFVRQIKKDNRQYNIVKFKSYLLMKLSFGEKRKNREFAYSIYENFHSFDKYSNSLPDGKYYKPTDIVLYDLVKKEDLPTVKKGLIKLFKKCYCHKYLWGGKAENDIDKLVNGLDQTVNSGKSWYYIGIFDYAYNSTLESYIDHFTVYFRNFSSSYVAIQVQIVLAKSYANELAEFIKKQYKKPGMCVHRHWGRKKGKSGAKIDYGISSGAQSECAKSQLIYEQLQYVKNIFLNELKKYFPLMQFSRNRKIYGINVFETNITFTDNLDPSVYDALGLDERYGFNFSEAERLYVSTKTLNAFDSYESDMMFLFNPDLFEDYKAYSSAHNKALCQLTEDYMDKLYRGVILKDIGIDYLDLISEYRNKVNKNNPNRINHKQLLKLKYDFNKEFYDLKKIDEELPVDGELDCIDKILKENFFTSASIYYGFHTAKVFASNPRWIWKQIRNNYKEVENDLNRKLEIADSLTKFSAEKSNKRMAGAQLVLAVLTFYLLIFPDKAMKIASFLLKIRELLPW</sequence>
<dbReference type="EMBL" id="NXNG01000001">
    <property type="protein sequence ID" value="PWT27278.1"/>
    <property type="molecule type" value="Genomic_DNA"/>
</dbReference>
<feature type="transmembrane region" description="Helical" evidence="1">
    <location>
        <begin position="486"/>
        <end position="503"/>
    </location>
</feature>